<name>A0AAW0ASK9_9AGAR</name>
<feature type="region of interest" description="Disordered" evidence="1">
    <location>
        <begin position="1"/>
        <end position="38"/>
    </location>
</feature>
<dbReference type="Proteomes" id="UP001362999">
    <property type="component" value="Unassembled WGS sequence"/>
</dbReference>
<keyword evidence="3" id="KW-1185">Reference proteome</keyword>
<gene>
    <name evidence="2" type="ORF">R3P38DRAFT_3361931</name>
</gene>
<evidence type="ECO:0000256" key="1">
    <source>
        <dbReference type="SAM" id="MobiDB-lite"/>
    </source>
</evidence>
<feature type="compositionally biased region" description="Basic and acidic residues" evidence="1">
    <location>
        <begin position="1"/>
        <end position="13"/>
    </location>
</feature>
<feature type="compositionally biased region" description="Basic and acidic residues" evidence="1">
    <location>
        <begin position="115"/>
        <end position="134"/>
    </location>
</feature>
<dbReference type="AlphaFoldDB" id="A0AAW0ASK9"/>
<dbReference type="EMBL" id="JAWWNJ010000054">
    <property type="protein sequence ID" value="KAK7015443.1"/>
    <property type="molecule type" value="Genomic_DNA"/>
</dbReference>
<dbReference type="Gene3D" id="1.10.8.60">
    <property type="match status" value="1"/>
</dbReference>
<organism evidence="2 3">
    <name type="scientific">Favolaschia claudopus</name>
    <dbReference type="NCBI Taxonomy" id="2862362"/>
    <lineage>
        <taxon>Eukaryota</taxon>
        <taxon>Fungi</taxon>
        <taxon>Dikarya</taxon>
        <taxon>Basidiomycota</taxon>
        <taxon>Agaricomycotina</taxon>
        <taxon>Agaricomycetes</taxon>
        <taxon>Agaricomycetidae</taxon>
        <taxon>Agaricales</taxon>
        <taxon>Marasmiineae</taxon>
        <taxon>Mycenaceae</taxon>
        <taxon>Favolaschia</taxon>
    </lineage>
</organism>
<evidence type="ECO:0000313" key="3">
    <source>
        <dbReference type="Proteomes" id="UP001362999"/>
    </source>
</evidence>
<accession>A0AAW0ASK9</accession>
<feature type="region of interest" description="Disordered" evidence="1">
    <location>
        <begin position="200"/>
        <end position="222"/>
    </location>
</feature>
<sequence>MGIERQGENEGKNQETTGDCVQESNNNKERLSPPRSSLPRLTSHSLWRLIENRTITRKRLYIPLPDEPSRLSVLKACLTKLPVSPSVDLNFLAKITHGAKLAICESIDADIRRTREKREKDEAAREDEKMVQDHNEEEEDPVPGDPWYMTAAIVTVTSEIRMRTSHAHLTKGQIEIRDGERYKKEISQKWERKATWPMQLTPTERGSPPALNRQLPPRKRRELADVSRDLASKFESMRESMTCPSDVGSMVLGPPFQEKNITHLIGEWAVVVLIRVVRGRFGKKCGSMAHHSYDCRKNQKSKDNLKMTVINILTDDGDSSSSVVRVDSHLGA</sequence>
<evidence type="ECO:0000313" key="2">
    <source>
        <dbReference type="EMBL" id="KAK7015443.1"/>
    </source>
</evidence>
<comment type="caution">
    <text evidence="2">The sequence shown here is derived from an EMBL/GenBank/DDBJ whole genome shotgun (WGS) entry which is preliminary data.</text>
</comment>
<protein>
    <submittedName>
        <fullName evidence="2">Uncharacterized protein</fullName>
    </submittedName>
</protein>
<proteinExistence type="predicted"/>
<feature type="compositionally biased region" description="Polar residues" evidence="1">
    <location>
        <begin position="14"/>
        <end position="25"/>
    </location>
</feature>
<reference evidence="2 3" key="1">
    <citation type="journal article" date="2024" name="J Genomics">
        <title>Draft genome sequencing and assembly of Favolaschia claudopus CIRM-BRFM 2984 isolated from oak limbs.</title>
        <authorList>
            <person name="Navarro D."/>
            <person name="Drula E."/>
            <person name="Chaduli D."/>
            <person name="Cazenave R."/>
            <person name="Ahrendt S."/>
            <person name="Wang J."/>
            <person name="Lipzen A."/>
            <person name="Daum C."/>
            <person name="Barry K."/>
            <person name="Grigoriev I.V."/>
            <person name="Favel A."/>
            <person name="Rosso M.N."/>
            <person name="Martin F."/>
        </authorList>
    </citation>
    <scope>NUCLEOTIDE SEQUENCE [LARGE SCALE GENOMIC DNA]</scope>
    <source>
        <strain evidence="2 3">CIRM-BRFM 2984</strain>
    </source>
</reference>
<feature type="region of interest" description="Disordered" evidence="1">
    <location>
        <begin position="115"/>
        <end position="146"/>
    </location>
</feature>